<dbReference type="Proteomes" id="UP001590950">
    <property type="component" value="Unassembled WGS sequence"/>
</dbReference>
<accession>A0ABR4A4V8</accession>
<sequence length="99" mass="10901">MSSIVPTSYDILCIMTFIADWTAVVSTAEGFSSVPMRSSVKREFHEFVSNVSTQHRPGCTPNLTNVESICRGRHSEDIYASHITLGPSHEMGTPKRGTN</sequence>
<dbReference type="EMBL" id="JBEFKJ010000024">
    <property type="protein sequence ID" value="KAL2039784.1"/>
    <property type="molecule type" value="Genomic_DNA"/>
</dbReference>
<organism evidence="1 2">
    <name type="scientific">Stereocaulon virgatum</name>
    <dbReference type="NCBI Taxonomy" id="373712"/>
    <lineage>
        <taxon>Eukaryota</taxon>
        <taxon>Fungi</taxon>
        <taxon>Dikarya</taxon>
        <taxon>Ascomycota</taxon>
        <taxon>Pezizomycotina</taxon>
        <taxon>Lecanoromycetes</taxon>
        <taxon>OSLEUM clade</taxon>
        <taxon>Lecanoromycetidae</taxon>
        <taxon>Lecanorales</taxon>
        <taxon>Lecanorineae</taxon>
        <taxon>Stereocaulaceae</taxon>
        <taxon>Stereocaulon</taxon>
    </lineage>
</organism>
<name>A0ABR4A4V8_9LECA</name>
<evidence type="ECO:0000313" key="1">
    <source>
        <dbReference type="EMBL" id="KAL2039784.1"/>
    </source>
</evidence>
<evidence type="ECO:0000313" key="2">
    <source>
        <dbReference type="Proteomes" id="UP001590950"/>
    </source>
</evidence>
<protein>
    <submittedName>
        <fullName evidence="1">Uncharacterized protein</fullName>
    </submittedName>
</protein>
<proteinExistence type="predicted"/>
<reference evidence="1 2" key="1">
    <citation type="submission" date="2024-09" db="EMBL/GenBank/DDBJ databases">
        <title>Rethinking Asexuality: The Enigmatic Case of Functional Sexual Genes in Lepraria (Stereocaulaceae).</title>
        <authorList>
            <person name="Doellman M."/>
            <person name="Sun Y."/>
            <person name="Barcenas-Pena A."/>
            <person name="Lumbsch H.T."/>
            <person name="Grewe F."/>
        </authorList>
    </citation>
    <scope>NUCLEOTIDE SEQUENCE [LARGE SCALE GENOMIC DNA]</scope>
    <source>
        <strain evidence="1 2">Mercado 3170</strain>
    </source>
</reference>
<comment type="caution">
    <text evidence="1">The sequence shown here is derived from an EMBL/GenBank/DDBJ whole genome shotgun (WGS) entry which is preliminary data.</text>
</comment>
<keyword evidence="2" id="KW-1185">Reference proteome</keyword>
<gene>
    <name evidence="1" type="ORF">N7G274_007643</name>
</gene>